<name>A0A540LT25_MALBA</name>
<keyword evidence="1" id="KW-0472">Membrane</keyword>
<keyword evidence="3" id="KW-1185">Reference proteome</keyword>
<dbReference type="Proteomes" id="UP000315295">
    <property type="component" value="Unassembled WGS sequence"/>
</dbReference>
<reference evidence="2 3" key="1">
    <citation type="journal article" date="2019" name="G3 (Bethesda)">
        <title>Sequencing of a Wild Apple (Malus baccata) Genome Unravels the Differences Between Cultivated and Wild Apple Species Regarding Disease Resistance and Cold Tolerance.</title>
        <authorList>
            <person name="Chen X."/>
        </authorList>
    </citation>
    <scope>NUCLEOTIDE SEQUENCE [LARGE SCALE GENOMIC DNA]</scope>
    <source>
        <strain evidence="3">cv. Shandingzi</strain>
        <tissue evidence="2">Leaves</tissue>
    </source>
</reference>
<evidence type="ECO:0000313" key="3">
    <source>
        <dbReference type="Proteomes" id="UP000315295"/>
    </source>
</evidence>
<evidence type="ECO:0000313" key="2">
    <source>
        <dbReference type="EMBL" id="TQD89449.1"/>
    </source>
</evidence>
<organism evidence="2 3">
    <name type="scientific">Malus baccata</name>
    <name type="common">Siberian crab apple</name>
    <name type="synonym">Pyrus baccata</name>
    <dbReference type="NCBI Taxonomy" id="106549"/>
    <lineage>
        <taxon>Eukaryota</taxon>
        <taxon>Viridiplantae</taxon>
        <taxon>Streptophyta</taxon>
        <taxon>Embryophyta</taxon>
        <taxon>Tracheophyta</taxon>
        <taxon>Spermatophyta</taxon>
        <taxon>Magnoliopsida</taxon>
        <taxon>eudicotyledons</taxon>
        <taxon>Gunneridae</taxon>
        <taxon>Pentapetalae</taxon>
        <taxon>rosids</taxon>
        <taxon>fabids</taxon>
        <taxon>Rosales</taxon>
        <taxon>Rosaceae</taxon>
        <taxon>Amygdaloideae</taxon>
        <taxon>Maleae</taxon>
        <taxon>Malus</taxon>
    </lineage>
</organism>
<protein>
    <submittedName>
        <fullName evidence="2">Uncharacterized protein</fullName>
    </submittedName>
</protein>
<evidence type="ECO:0000256" key="1">
    <source>
        <dbReference type="SAM" id="Phobius"/>
    </source>
</evidence>
<gene>
    <name evidence="2" type="ORF">C1H46_024984</name>
</gene>
<keyword evidence="1" id="KW-0812">Transmembrane</keyword>
<sequence>MRGHLMSAEPSTSRTINVSQKDLGAELLKAEVEEGQFAGRAKGGGDEGLGAFDALLKVEVQREREIPSTMFFPYPFILLMGFFLLHIGGEWWGSF</sequence>
<accession>A0A540LT25</accession>
<proteinExistence type="predicted"/>
<feature type="transmembrane region" description="Helical" evidence="1">
    <location>
        <begin position="71"/>
        <end position="89"/>
    </location>
</feature>
<keyword evidence="1" id="KW-1133">Transmembrane helix</keyword>
<dbReference type="AlphaFoldDB" id="A0A540LT25"/>
<comment type="caution">
    <text evidence="2">The sequence shown here is derived from an EMBL/GenBank/DDBJ whole genome shotgun (WGS) entry which is preliminary data.</text>
</comment>
<dbReference type="EMBL" id="VIEB01000478">
    <property type="protein sequence ID" value="TQD89449.1"/>
    <property type="molecule type" value="Genomic_DNA"/>
</dbReference>